<dbReference type="GO" id="GO:0016567">
    <property type="term" value="P:protein ubiquitination"/>
    <property type="evidence" value="ECO:0000318"/>
    <property type="project" value="GO_Central"/>
</dbReference>
<keyword evidence="4" id="KW-1185">Reference proteome</keyword>
<evidence type="ECO:0000256" key="1">
    <source>
        <dbReference type="PROSITE-ProRule" id="PRU00175"/>
    </source>
</evidence>
<dbReference type="InterPro" id="IPR013083">
    <property type="entry name" value="Znf_RING/FYVE/PHD"/>
</dbReference>
<evidence type="ECO:0000313" key="3">
    <source>
        <dbReference type="EMBL" id="EAY00881.1"/>
    </source>
</evidence>
<organism evidence="3 4">
    <name type="scientific">Trichomonas vaginalis (strain ATCC PRA-98 / G3)</name>
    <dbReference type="NCBI Taxonomy" id="412133"/>
    <lineage>
        <taxon>Eukaryota</taxon>
        <taxon>Metamonada</taxon>
        <taxon>Parabasalia</taxon>
        <taxon>Trichomonadida</taxon>
        <taxon>Trichomonadidae</taxon>
        <taxon>Trichomonas</taxon>
    </lineage>
</organism>
<dbReference type="PANTHER" id="PTHR22996:SF0">
    <property type="entry name" value="RE60872P-RELATED"/>
    <property type="match status" value="1"/>
</dbReference>
<dbReference type="InterPro" id="IPR045194">
    <property type="entry name" value="MGRN1/RNF157-like"/>
</dbReference>
<dbReference type="KEGG" id="tva:4758704"/>
<dbReference type="InParanoid" id="A2F2I1"/>
<dbReference type="VEuPathDB" id="TrichDB:TVAG_265840"/>
<dbReference type="Pfam" id="PF13920">
    <property type="entry name" value="zf-C3HC4_3"/>
    <property type="match status" value="1"/>
</dbReference>
<accession>A2F2I1</accession>
<name>A2F2I1_TRIV3</name>
<dbReference type="GO" id="GO:0061630">
    <property type="term" value="F:ubiquitin protein ligase activity"/>
    <property type="evidence" value="ECO:0000318"/>
    <property type="project" value="GO_Central"/>
</dbReference>
<protein>
    <recommendedName>
        <fullName evidence="2">RING-type domain-containing protein</fullName>
    </recommendedName>
</protein>
<dbReference type="SUPFAM" id="SSF57850">
    <property type="entry name" value="RING/U-box"/>
    <property type="match status" value="1"/>
</dbReference>
<keyword evidence="1" id="KW-0862">Zinc</keyword>
<dbReference type="OrthoDB" id="1711136at2759"/>
<reference evidence="3" key="2">
    <citation type="journal article" date="2007" name="Science">
        <title>Draft genome sequence of the sexually transmitted pathogen Trichomonas vaginalis.</title>
        <authorList>
            <person name="Carlton J.M."/>
            <person name="Hirt R.P."/>
            <person name="Silva J.C."/>
            <person name="Delcher A.L."/>
            <person name="Schatz M."/>
            <person name="Zhao Q."/>
            <person name="Wortman J.R."/>
            <person name="Bidwell S.L."/>
            <person name="Alsmark U.C.M."/>
            <person name="Besteiro S."/>
            <person name="Sicheritz-Ponten T."/>
            <person name="Noel C.J."/>
            <person name="Dacks J.B."/>
            <person name="Foster P.G."/>
            <person name="Simillion C."/>
            <person name="Van de Peer Y."/>
            <person name="Miranda-Saavedra D."/>
            <person name="Barton G.J."/>
            <person name="Westrop G.D."/>
            <person name="Mueller S."/>
            <person name="Dessi D."/>
            <person name="Fiori P.L."/>
            <person name="Ren Q."/>
            <person name="Paulsen I."/>
            <person name="Zhang H."/>
            <person name="Bastida-Corcuera F.D."/>
            <person name="Simoes-Barbosa A."/>
            <person name="Brown M.T."/>
            <person name="Hayes R.D."/>
            <person name="Mukherjee M."/>
            <person name="Okumura C.Y."/>
            <person name="Schneider R."/>
            <person name="Smith A.J."/>
            <person name="Vanacova S."/>
            <person name="Villalvazo M."/>
            <person name="Haas B.J."/>
            <person name="Pertea M."/>
            <person name="Feldblyum T.V."/>
            <person name="Utterback T.R."/>
            <person name="Shu C.L."/>
            <person name="Osoegawa K."/>
            <person name="de Jong P.J."/>
            <person name="Hrdy I."/>
            <person name="Horvathova L."/>
            <person name="Zubacova Z."/>
            <person name="Dolezal P."/>
            <person name="Malik S.B."/>
            <person name="Logsdon J.M. Jr."/>
            <person name="Henze K."/>
            <person name="Gupta A."/>
            <person name="Wang C.C."/>
            <person name="Dunne R.L."/>
            <person name="Upcroft J.A."/>
            <person name="Upcroft P."/>
            <person name="White O."/>
            <person name="Salzberg S.L."/>
            <person name="Tang P."/>
            <person name="Chiu C.-H."/>
            <person name="Lee Y.-S."/>
            <person name="Embley T.M."/>
            <person name="Coombs G.H."/>
            <person name="Mottram J.C."/>
            <person name="Tachezy J."/>
            <person name="Fraser-Liggett C.M."/>
            <person name="Johnson P.J."/>
        </authorList>
    </citation>
    <scope>NUCLEOTIDE SEQUENCE [LARGE SCALE GENOMIC DNA]</scope>
    <source>
        <strain evidence="3">G3</strain>
    </source>
</reference>
<dbReference type="GO" id="GO:0008270">
    <property type="term" value="F:zinc ion binding"/>
    <property type="evidence" value="ECO:0007669"/>
    <property type="project" value="UniProtKB-KW"/>
</dbReference>
<evidence type="ECO:0000259" key="2">
    <source>
        <dbReference type="PROSITE" id="PS50089"/>
    </source>
</evidence>
<dbReference type="AlphaFoldDB" id="A2F2I1"/>
<keyword evidence="1" id="KW-0863">Zinc-finger</keyword>
<reference evidence="3" key="1">
    <citation type="submission" date="2006-10" db="EMBL/GenBank/DDBJ databases">
        <authorList>
            <person name="Amadeo P."/>
            <person name="Zhao Q."/>
            <person name="Wortman J."/>
            <person name="Fraser-Liggett C."/>
            <person name="Carlton J."/>
        </authorList>
    </citation>
    <scope>NUCLEOTIDE SEQUENCE</scope>
    <source>
        <strain evidence="3">G3</strain>
    </source>
</reference>
<dbReference type="EMBL" id="DS113586">
    <property type="protein sequence ID" value="EAY00881.1"/>
    <property type="molecule type" value="Genomic_DNA"/>
</dbReference>
<dbReference type="Proteomes" id="UP000001542">
    <property type="component" value="Unassembled WGS sequence"/>
</dbReference>
<evidence type="ECO:0000313" key="4">
    <source>
        <dbReference type="Proteomes" id="UP000001542"/>
    </source>
</evidence>
<dbReference type="InterPro" id="IPR001841">
    <property type="entry name" value="Znf_RING"/>
</dbReference>
<keyword evidence="1" id="KW-0479">Metal-binding</keyword>
<dbReference type="RefSeq" id="XP_001313810.1">
    <property type="nucleotide sequence ID" value="XM_001313809.1"/>
</dbReference>
<dbReference type="VEuPathDB" id="TrichDB:TVAGG3_0980380"/>
<dbReference type="PANTHER" id="PTHR22996">
    <property type="entry name" value="MAHOGUNIN"/>
    <property type="match status" value="1"/>
</dbReference>
<dbReference type="Gene3D" id="3.30.40.10">
    <property type="entry name" value="Zinc/RING finger domain, C3HC4 (zinc finger)"/>
    <property type="match status" value="1"/>
</dbReference>
<proteinExistence type="predicted"/>
<sequence>MGSVIGIPGQNFAFLGGGEPREVSEVLDEEIANHLKEIGVSTVIPIREEVARDVYSPIGLPSCAFPSIKVDKLSIAFSASESGDMLITNDSYSNNYSFGPGNDQIYTFERPPGEKFDVKFTFSNRDPKFLRVFSFTIKRNSQPILVSDTIYSGDEKLEITKVFCQDQAFDNDNNDQNTCLICFSEPATVISLPCRHCSMCQQCSLKFAAMSTICPVCRQPVTELINVVKNQ</sequence>
<gene>
    <name evidence="3" type="ORF">TVAG_265840</name>
</gene>
<dbReference type="eggNOG" id="KOG4265">
    <property type="taxonomic scope" value="Eukaryota"/>
</dbReference>
<feature type="domain" description="RING-type" evidence="2">
    <location>
        <begin position="179"/>
        <end position="218"/>
    </location>
</feature>
<dbReference type="STRING" id="5722.A2F2I1"/>
<dbReference type="PROSITE" id="PS50089">
    <property type="entry name" value="ZF_RING_2"/>
    <property type="match status" value="1"/>
</dbReference>